<evidence type="ECO:0000256" key="9">
    <source>
        <dbReference type="ARBA" id="ARBA00023141"/>
    </source>
</evidence>
<feature type="active site" description="Proton acceptor" evidence="13">
    <location>
        <position position="330"/>
    </location>
</feature>
<feature type="binding site" evidence="13">
    <location>
        <position position="36"/>
    </location>
    <ligand>
        <name>3-phosphoshikimate</name>
        <dbReference type="ChEBI" id="CHEBI:145989"/>
    </ligand>
</feature>
<dbReference type="InterPro" id="IPR006264">
    <property type="entry name" value="EPSP_synthase"/>
</dbReference>
<feature type="binding site" evidence="13">
    <location>
        <position position="178"/>
    </location>
    <ligand>
        <name>phosphoenolpyruvate</name>
        <dbReference type="ChEBI" id="CHEBI:58702"/>
    </ligand>
</feature>
<dbReference type="RefSeq" id="WP_368643987.1">
    <property type="nucleotide sequence ID" value="NZ_CP158252.1"/>
</dbReference>
<comment type="caution">
    <text evidence="13">Lacks conserved residue(s) required for the propagation of feature annotation.</text>
</comment>
<dbReference type="GO" id="GO:0008652">
    <property type="term" value="P:amino acid biosynthetic process"/>
    <property type="evidence" value="ECO:0007669"/>
    <property type="project" value="UniProtKB-KW"/>
</dbReference>
<evidence type="ECO:0000256" key="1">
    <source>
        <dbReference type="ARBA" id="ARBA00004811"/>
    </source>
</evidence>
<dbReference type="PANTHER" id="PTHR21090:SF5">
    <property type="entry name" value="PENTAFUNCTIONAL AROM POLYPEPTIDE"/>
    <property type="match status" value="1"/>
</dbReference>
<dbReference type="HAMAP" id="MF_00210">
    <property type="entry name" value="EPSP_synth"/>
    <property type="match status" value="1"/>
</dbReference>
<dbReference type="GO" id="GO:0009423">
    <property type="term" value="P:chorismate biosynthetic process"/>
    <property type="evidence" value="ECO:0007669"/>
    <property type="project" value="UniProtKB-UniRule"/>
</dbReference>
<feature type="binding site" evidence="13">
    <location>
        <position position="31"/>
    </location>
    <ligand>
        <name>phosphoenolpyruvate</name>
        <dbReference type="ChEBI" id="CHEBI:58702"/>
    </ligand>
</feature>
<dbReference type="InterPro" id="IPR027417">
    <property type="entry name" value="P-loop_NTPase"/>
</dbReference>
<keyword evidence="7 14" id="KW-0418">Kinase</keyword>
<evidence type="ECO:0000256" key="11">
    <source>
        <dbReference type="ARBA" id="ARBA00047615"/>
    </source>
</evidence>
<evidence type="ECO:0000256" key="4">
    <source>
        <dbReference type="ARBA" id="ARBA00022605"/>
    </source>
</evidence>
<dbReference type="GO" id="GO:0005737">
    <property type="term" value="C:cytoplasm"/>
    <property type="evidence" value="ECO:0007669"/>
    <property type="project" value="UniProtKB-SubCell"/>
</dbReference>
<feature type="binding site" evidence="13">
    <location>
        <position position="208"/>
    </location>
    <ligand>
        <name>3-phosphoshikimate</name>
        <dbReference type="ChEBI" id="CHEBI:145989"/>
    </ligand>
</feature>
<evidence type="ECO:0000313" key="17">
    <source>
        <dbReference type="EMBL" id="XDJ43142.1"/>
    </source>
</evidence>
<evidence type="ECO:0000256" key="8">
    <source>
        <dbReference type="ARBA" id="ARBA00022840"/>
    </source>
</evidence>
<feature type="binding site" evidence="13">
    <location>
        <position position="357"/>
    </location>
    <ligand>
        <name>3-phosphoshikimate</name>
        <dbReference type="ChEBI" id="CHEBI:145989"/>
    </ligand>
</feature>
<evidence type="ECO:0000256" key="5">
    <source>
        <dbReference type="ARBA" id="ARBA00022679"/>
    </source>
</evidence>
<dbReference type="PROSITE" id="PS00885">
    <property type="entry name" value="EPSP_SYNTHASE_2"/>
    <property type="match status" value="1"/>
</dbReference>
<keyword evidence="9 13" id="KW-0057">Aromatic amino acid biosynthesis</keyword>
<dbReference type="SUPFAM" id="SSF52540">
    <property type="entry name" value="P-loop containing nucleoside triphosphate hydrolases"/>
    <property type="match status" value="1"/>
</dbReference>
<dbReference type="Gene3D" id="3.40.50.300">
    <property type="entry name" value="P-loop containing nucleotide triphosphate hydrolases"/>
    <property type="match status" value="1"/>
</dbReference>
<comment type="subcellular location">
    <subcellularLocation>
        <location evidence="13">Cytoplasm</location>
    </subcellularLocation>
</comment>
<organism evidence="17">
    <name type="scientific">Castellaniella ginsengisoli</name>
    <dbReference type="NCBI Taxonomy" id="546114"/>
    <lineage>
        <taxon>Bacteria</taxon>
        <taxon>Pseudomonadati</taxon>
        <taxon>Pseudomonadota</taxon>
        <taxon>Betaproteobacteria</taxon>
        <taxon>Burkholderiales</taxon>
        <taxon>Alcaligenaceae</taxon>
        <taxon>Castellaniella</taxon>
    </lineage>
</organism>
<evidence type="ECO:0000256" key="6">
    <source>
        <dbReference type="ARBA" id="ARBA00022741"/>
    </source>
</evidence>
<dbReference type="HAMAP" id="MF_00238">
    <property type="entry name" value="Cytidyl_kinase_type1"/>
    <property type="match status" value="1"/>
</dbReference>
<gene>
    <name evidence="14" type="primary">cmk</name>
    <name evidence="13" type="synonym">aroA</name>
    <name evidence="17" type="ORF">ABRY99_06160</name>
</gene>
<dbReference type="InterPro" id="IPR003136">
    <property type="entry name" value="Cytidylate_kin"/>
</dbReference>
<dbReference type="EMBL" id="CP158252">
    <property type="protein sequence ID" value="XDJ43142.1"/>
    <property type="molecule type" value="Genomic_DNA"/>
</dbReference>
<dbReference type="NCBIfam" id="TIGR01356">
    <property type="entry name" value="aroA"/>
    <property type="match status" value="1"/>
</dbReference>
<dbReference type="PANTHER" id="PTHR21090">
    <property type="entry name" value="AROM/DEHYDROQUINATE SYNTHASE"/>
    <property type="match status" value="1"/>
</dbReference>
<feature type="domain" description="Cytidylate kinase" evidence="16">
    <location>
        <begin position="456"/>
        <end position="663"/>
    </location>
</feature>
<evidence type="ECO:0000259" key="15">
    <source>
        <dbReference type="Pfam" id="PF00275"/>
    </source>
</evidence>
<comment type="catalytic activity">
    <reaction evidence="10">
        <text>3-phosphoshikimate + phosphoenolpyruvate = 5-O-(1-carboxyvinyl)-3-phosphoshikimate + phosphate</text>
        <dbReference type="Rhea" id="RHEA:21256"/>
        <dbReference type="ChEBI" id="CHEBI:43474"/>
        <dbReference type="ChEBI" id="CHEBI:57701"/>
        <dbReference type="ChEBI" id="CHEBI:58702"/>
        <dbReference type="ChEBI" id="CHEBI:145989"/>
        <dbReference type="EC" id="2.5.1.19"/>
    </reaction>
    <physiologicalReaction direction="left-to-right" evidence="10">
        <dbReference type="Rhea" id="RHEA:21257"/>
    </physiologicalReaction>
</comment>
<dbReference type="InterPro" id="IPR011994">
    <property type="entry name" value="Cytidylate_kinase_dom"/>
</dbReference>
<feature type="binding site" evidence="13">
    <location>
        <position position="101"/>
    </location>
    <ligand>
        <name>phosphoenolpyruvate</name>
        <dbReference type="ChEBI" id="CHEBI:58702"/>
    </ligand>
</feature>
<dbReference type="SUPFAM" id="SSF55205">
    <property type="entry name" value="EPT/RTPC-like"/>
    <property type="match status" value="1"/>
</dbReference>
<dbReference type="PROSITE" id="PS00104">
    <property type="entry name" value="EPSP_SYNTHASE_1"/>
    <property type="match status" value="1"/>
</dbReference>
<evidence type="ECO:0000256" key="10">
    <source>
        <dbReference type="ARBA" id="ARBA00044633"/>
    </source>
</evidence>
<dbReference type="InterPro" id="IPR036968">
    <property type="entry name" value="Enolpyruvate_Tfrase_sf"/>
</dbReference>
<dbReference type="Pfam" id="PF00275">
    <property type="entry name" value="EPSP_synthase"/>
    <property type="match status" value="1"/>
</dbReference>
<dbReference type="NCBIfam" id="NF008816">
    <property type="entry name" value="PRK11860.1"/>
    <property type="match status" value="1"/>
</dbReference>
<comment type="function">
    <text evidence="13">Catalyzes the transfer of the enolpyruvyl moiety of phosphoenolpyruvate (PEP) to the 5-hydroxyl of shikimate-3-phosphate (S3P) to produce enolpyruvyl shikimate-3-phosphate and inorganic phosphate.</text>
</comment>
<feature type="binding site" evidence="13">
    <location>
        <position position="330"/>
    </location>
    <ligand>
        <name>3-phosphoshikimate</name>
        <dbReference type="ChEBI" id="CHEBI:145989"/>
    </ligand>
</feature>
<feature type="binding site" evidence="13">
    <location>
        <position position="178"/>
    </location>
    <ligand>
        <name>3-phosphoshikimate</name>
        <dbReference type="ChEBI" id="CHEBI:145989"/>
    </ligand>
</feature>
<feature type="binding site" evidence="13">
    <location>
        <position position="405"/>
    </location>
    <ligand>
        <name>phosphoenolpyruvate</name>
        <dbReference type="ChEBI" id="CHEBI:58702"/>
    </ligand>
</feature>
<dbReference type="AlphaFoldDB" id="A0AB39CM38"/>
<name>A0AB39CM38_9BURK</name>
<keyword evidence="5 13" id="KW-0808">Transferase</keyword>
<evidence type="ECO:0000256" key="14">
    <source>
        <dbReference type="HAMAP-Rule" id="MF_00238"/>
    </source>
</evidence>
<evidence type="ECO:0000256" key="7">
    <source>
        <dbReference type="ARBA" id="ARBA00022777"/>
    </source>
</evidence>
<comment type="similarity">
    <text evidence="3 13">Belongs to the EPSP synthase family.</text>
</comment>
<keyword evidence="4 13" id="KW-0028">Amino-acid biosynthesis</keyword>
<feature type="binding site" evidence="14">
    <location>
        <begin position="460"/>
        <end position="468"/>
    </location>
    <ligand>
        <name>ATP</name>
        <dbReference type="ChEBI" id="CHEBI:30616"/>
    </ligand>
</feature>
<feature type="domain" description="Enolpyruvate transferase" evidence="15">
    <location>
        <begin position="20"/>
        <end position="437"/>
    </location>
</feature>
<dbReference type="EC" id="2.7.4.25" evidence="14"/>
<dbReference type="EC" id="2.5.1.19" evidence="13"/>
<feature type="binding site" evidence="13">
    <location>
        <position position="430"/>
    </location>
    <ligand>
        <name>phosphoenolpyruvate</name>
        <dbReference type="ChEBI" id="CHEBI:58702"/>
    </ligand>
</feature>
<dbReference type="GO" id="GO:0003866">
    <property type="term" value="F:3-phosphoshikimate 1-carboxyvinyltransferase activity"/>
    <property type="evidence" value="ECO:0007669"/>
    <property type="project" value="UniProtKB-UniRule"/>
</dbReference>
<comment type="subunit">
    <text evidence="13">Monomer.</text>
</comment>
<proteinExistence type="inferred from homology"/>
<feature type="binding site" evidence="13">
    <location>
        <position position="129"/>
    </location>
    <ligand>
        <name>phosphoenolpyruvate</name>
        <dbReference type="ChEBI" id="CHEBI:58702"/>
    </ligand>
</feature>
<dbReference type="NCBIfam" id="TIGR00017">
    <property type="entry name" value="cmk"/>
    <property type="match status" value="1"/>
</dbReference>
<feature type="binding site" evidence="13">
    <location>
        <position position="176"/>
    </location>
    <ligand>
        <name>3-phosphoshikimate</name>
        <dbReference type="ChEBI" id="CHEBI:145989"/>
    </ligand>
</feature>
<dbReference type="GO" id="GO:0006220">
    <property type="term" value="P:pyrimidine nucleotide metabolic process"/>
    <property type="evidence" value="ECO:0007669"/>
    <property type="project" value="UniProtKB-UniRule"/>
</dbReference>
<comment type="catalytic activity">
    <reaction evidence="11 14">
        <text>dCMP + ATP = dCDP + ADP</text>
        <dbReference type="Rhea" id="RHEA:25094"/>
        <dbReference type="ChEBI" id="CHEBI:30616"/>
        <dbReference type="ChEBI" id="CHEBI:57566"/>
        <dbReference type="ChEBI" id="CHEBI:58593"/>
        <dbReference type="ChEBI" id="CHEBI:456216"/>
        <dbReference type="EC" id="2.7.4.25"/>
    </reaction>
</comment>
<dbReference type="InterPro" id="IPR001986">
    <property type="entry name" value="Enolpyruvate_Tfrase_dom"/>
</dbReference>
<comment type="pathway">
    <text evidence="1 13">Metabolic intermediate biosynthesis; chorismate biosynthesis; chorismate from D-erythrose 4-phosphate and phosphoenolpyruvate: step 6/7.</text>
</comment>
<comment type="catalytic activity">
    <reaction evidence="12 14">
        <text>CMP + ATP = CDP + ADP</text>
        <dbReference type="Rhea" id="RHEA:11600"/>
        <dbReference type="ChEBI" id="CHEBI:30616"/>
        <dbReference type="ChEBI" id="CHEBI:58069"/>
        <dbReference type="ChEBI" id="CHEBI:60377"/>
        <dbReference type="ChEBI" id="CHEBI:456216"/>
        <dbReference type="EC" id="2.7.4.25"/>
    </reaction>
</comment>
<sequence length="670" mass="71815">MTTTGADAREPFLRLAPAAHARGAVTLPGSKSISNRALLLAALAEGTTGLEGLLDSDDTRVMQAALRALGLDLRQDEGRMCLEGAADWPQKRADLFLGNAGTAFRPLTAALAMMGGDYRLSGVPRMHERPIGDLVDALRSLGCEIAYEGREGYPPLRIGRGRLDVSRPVRVRGAVSSQFLTALLMAAPIAARRAGRDVVIELDGPLISKPYILITLNLMERFGVCVRREGWQRFIIPADARYRAPGRYRIEGDASSASYFLGLGAIAGGPVRIEGVGGDSIQGDVAFAEVVEAMGARVEREADALVVSGRAVADGGRLRAFDRDFNLIPDAAMTAAVLALYADGPCRLRNIASWRVKETDRIAAMHAELARLGARVESDADSLTVHPLPAGDWRAAEIRTYDDHRMAMCFSLAAFGPVPVTILDPGCVSKTYPDYFTDFHRLLGVERDGAAPAPVITIDGPTASGKGTIAQKVAQALGWHVLDSGALYRLTALAVLREGGDGADEAQAARLARSLDIRFEPDAILMGGEDVSALIRQEEVGNLASRVAAWPAVREALLACQRAFRQAPGLVGDGRDMGTVVFPDAPLKIFLDADVEVRAQRRYKQLKDKGFSANLDDLLQDLRARDARDRGRAHAPLVAAADAVTVDSSHQGIDDVVRQVLDLWSARGPA</sequence>
<dbReference type="InterPro" id="IPR023193">
    <property type="entry name" value="EPSP_synthase_CS"/>
</dbReference>
<feature type="binding site" evidence="13">
    <location>
        <position position="177"/>
    </location>
    <ligand>
        <name>3-phosphoshikimate</name>
        <dbReference type="ChEBI" id="CHEBI:145989"/>
    </ligand>
</feature>
<dbReference type="Gene3D" id="3.65.10.10">
    <property type="entry name" value="Enolpyruvate transferase domain"/>
    <property type="match status" value="2"/>
</dbReference>
<dbReference type="GO" id="GO:0009073">
    <property type="term" value="P:aromatic amino acid family biosynthetic process"/>
    <property type="evidence" value="ECO:0007669"/>
    <property type="project" value="UniProtKB-KW"/>
</dbReference>
<feature type="binding site" evidence="13">
    <location>
        <position position="32"/>
    </location>
    <ligand>
        <name>3-phosphoshikimate</name>
        <dbReference type="ChEBI" id="CHEBI:145989"/>
    </ligand>
</feature>
<evidence type="ECO:0000256" key="2">
    <source>
        <dbReference type="ARBA" id="ARBA00009427"/>
    </source>
</evidence>
<accession>A0AB39CM38</accession>
<dbReference type="GO" id="GO:0005524">
    <property type="term" value="F:ATP binding"/>
    <property type="evidence" value="ECO:0007669"/>
    <property type="project" value="UniProtKB-UniRule"/>
</dbReference>
<evidence type="ECO:0000256" key="13">
    <source>
        <dbReference type="HAMAP-Rule" id="MF_00210"/>
    </source>
</evidence>
<dbReference type="Pfam" id="PF02224">
    <property type="entry name" value="Cytidylate_kin"/>
    <property type="match status" value="1"/>
</dbReference>
<evidence type="ECO:0000256" key="12">
    <source>
        <dbReference type="ARBA" id="ARBA00048478"/>
    </source>
</evidence>
<dbReference type="GO" id="GO:0036431">
    <property type="term" value="F:dCMP kinase activity"/>
    <property type="evidence" value="ECO:0007669"/>
    <property type="project" value="InterPro"/>
</dbReference>
<keyword evidence="6 14" id="KW-0547">Nucleotide-binding</keyword>
<evidence type="ECO:0000259" key="16">
    <source>
        <dbReference type="Pfam" id="PF02224"/>
    </source>
</evidence>
<dbReference type="CDD" id="cd01556">
    <property type="entry name" value="EPSP_synthase"/>
    <property type="match status" value="1"/>
</dbReference>
<dbReference type="InterPro" id="IPR013792">
    <property type="entry name" value="RNA3'P_cycl/enolpyr_Trfase_a/b"/>
</dbReference>
<reference evidence="17" key="1">
    <citation type="submission" date="2024-05" db="EMBL/GenBank/DDBJ databases">
        <authorList>
            <person name="Luo Y.-C."/>
            <person name="Nicholds J."/>
            <person name="Mortimer T."/>
            <person name="Maboni G."/>
        </authorList>
    </citation>
    <scope>NUCLEOTIDE SEQUENCE</scope>
    <source>
        <strain evidence="17">153920</strain>
    </source>
</reference>
<evidence type="ECO:0000256" key="3">
    <source>
        <dbReference type="ARBA" id="ARBA00009948"/>
    </source>
</evidence>
<feature type="binding site" evidence="13">
    <location>
        <position position="31"/>
    </location>
    <ligand>
        <name>3-phosphoshikimate</name>
        <dbReference type="ChEBI" id="CHEBI:145989"/>
    </ligand>
</feature>
<dbReference type="CDD" id="cd02020">
    <property type="entry name" value="CMPK"/>
    <property type="match status" value="1"/>
</dbReference>
<comment type="similarity">
    <text evidence="2 14">Belongs to the cytidylate kinase family. Type 1 subfamily.</text>
</comment>
<keyword evidence="8 14" id="KW-0067">ATP-binding</keyword>
<keyword evidence="13" id="KW-0963">Cytoplasm</keyword>
<protein>
    <recommendedName>
        <fullName evidence="13 14">Multifunctional fusion protein</fullName>
    </recommendedName>
    <domain>
        <recommendedName>
            <fullName evidence="13">3-phosphoshikimate 1-carboxyvinyltransferase</fullName>
            <ecNumber evidence="13">2.5.1.19</ecNumber>
        </recommendedName>
        <alternativeName>
            <fullName evidence="13">5-enolpyruvylshikimate-3-phosphate synthase</fullName>
            <shortName evidence="13">EPSP synthase</shortName>
            <shortName evidence="13">EPSPS</shortName>
        </alternativeName>
    </domain>
    <domain>
        <recommendedName>
            <fullName evidence="14">Cytidylate kinase</fullName>
            <shortName evidence="14">CK</shortName>
            <ecNumber evidence="14">2.7.4.25</ecNumber>
        </recommendedName>
        <alternativeName>
            <fullName evidence="14">Cytidine monophosphate kinase</fullName>
            <shortName evidence="14">CMP kinase</shortName>
        </alternativeName>
    </domain>
</protein>
<feature type="binding site" evidence="13">
    <location>
        <position position="361"/>
    </location>
    <ligand>
        <name>phosphoenolpyruvate</name>
        <dbReference type="ChEBI" id="CHEBI:58702"/>
    </ligand>
</feature>